<dbReference type="GO" id="GO:0006906">
    <property type="term" value="P:vesicle fusion"/>
    <property type="evidence" value="ECO:0007669"/>
    <property type="project" value="TreeGrafter"/>
</dbReference>
<dbReference type="GO" id="GO:0012505">
    <property type="term" value="C:endomembrane system"/>
    <property type="evidence" value="ECO:0007669"/>
    <property type="project" value="TreeGrafter"/>
</dbReference>
<comment type="caution">
    <text evidence="6">The sequence shown here is derived from an EMBL/GenBank/DDBJ whole genome shotgun (WGS) entry which is preliminary data.</text>
</comment>
<reference evidence="6" key="1">
    <citation type="submission" date="2019-10" db="EMBL/GenBank/DDBJ databases">
        <authorList>
            <person name="Zhang R."/>
            <person name="Pan Y."/>
            <person name="Wang J."/>
            <person name="Ma R."/>
            <person name="Yu S."/>
        </authorList>
    </citation>
    <scope>NUCLEOTIDE SEQUENCE</scope>
    <source>
        <strain evidence="6">LA-IB0</strain>
        <tissue evidence="6">Leaf</tissue>
    </source>
</reference>
<dbReference type="GO" id="GO:0031201">
    <property type="term" value="C:SNARE complex"/>
    <property type="evidence" value="ECO:0007669"/>
    <property type="project" value="TreeGrafter"/>
</dbReference>
<dbReference type="FunFam" id="1.20.5.110:FF:000035">
    <property type="entry name" value="Syntaxin-22 like"/>
    <property type="match status" value="1"/>
</dbReference>
<dbReference type="PANTHER" id="PTHR19957">
    <property type="entry name" value="SYNTAXIN"/>
    <property type="match status" value="1"/>
</dbReference>
<dbReference type="CDD" id="cd15840">
    <property type="entry name" value="SNARE_Qa"/>
    <property type="match status" value="1"/>
</dbReference>
<evidence type="ECO:0000256" key="3">
    <source>
        <dbReference type="RuleBase" id="RU003858"/>
    </source>
</evidence>
<sequence length="273" mass="30096">MSFQDLELGHPTFPSQGALKHNEHSPSRALAACIFRINTAVASYKRLVNNLGTPKDALDLRHKLHKSRLQIGQLVKETSAELDRVRKTDHFTGVEASKKVADAKLAKDYESVLKDFEKVQLFAAKKELAFAPPIPKRILQTSSTAGELERNSLNPEQTSLLIGESNRQVTHLESEITLNEAIIEEQEQGIKEIQQEISEVHEIFRDLALLISEQGTLIDDISSNVEGSHAATTQATFELAQASNIQKSCSSLACLVLVIIGIILLIVVFVVVV</sequence>
<keyword evidence="7" id="KW-1185">Reference proteome</keyword>
<gene>
    <name evidence="6" type="ORF">BUALT_Bualt01G0090700</name>
</gene>
<feature type="transmembrane region" description="Helical" evidence="4">
    <location>
        <begin position="250"/>
        <end position="272"/>
    </location>
</feature>
<evidence type="ECO:0000313" key="6">
    <source>
        <dbReference type="EMBL" id="KAG8390508.1"/>
    </source>
</evidence>
<evidence type="ECO:0000256" key="4">
    <source>
        <dbReference type="SAM" id="Phobius"/>
    </source>
</evidence>
<dbReference type="Pfam" id="PF05739">
    <property type="entry name" value="SNARE"/>
    <property type="match status" value="1"/>
</dbReference>
<dbReference type="GO" id="GO:0005484">
    <property type="term" value="F:SNAP receptor activity"/>
    <property type="evidence" value="ECO:0007669"/>
    <property type="project" value="InterPro"/>
</dbReference>
<dbReference type="EMBL" id="WHWC01000001">
    <property type="protein sequence ID" value="KAG8390508.1"/>
    <property type="molecule type" value="Genomic_DNA"/>
</dbReference>
<evidence type="ECO:0000259" key="5">
    <source>
        <dbReference type="PROSITE" id="PS50192"/>
    </source>
</evidence>
<dbReference type="InterPro" id="IPR000727">
    <property type="entry name" value="T_SNARE_dom"/>
</dbReference>
<keyword evidence="4" id="KW-0472">Membrane</keyword>
<dbReference type="InterPro" id="IPR010989">
    <property type="entry name" value="SNARE"/>
</dbReference>
<dbReference type="PANTHER" id="PTHR19957:SF38">
    <property type="entry name" value="LD27581P"/>
    <property type="match status" value="1"/>
</dbReference>
<keyword evidence="4" id="KW-1133">Transmembrane helix</keyword>
<dbReference type="PROSITE" id="PS00914">
    <property type="entry name" value="SYNTAXIN"/>
    <property type="match status" value="1"/>
</dbReference>
<dbReference type="GO" id="GO:0000149">
    <property type="term" value="F:SNARE binding"/>
    <property type="evidence" value="ECO:0007669"/>
    <property type="project" value="TreeGrafter"/>
</dbReference>
<accession>A0AAV6Y800</accession>
<dbReference type="Gene3D" id="1.20.5.110">
    <property type="match status" value="1"/>
</dbReference>
<dbReference type="InterPro" id="IPR006012">
    <property type="entry name" value="Syntaxin/epimorphin_CS"/>
</dbReference>
<dbReference type="InterPro" id="IPR006011">
    <property type="entry name" value="Syntaxin_N"/>
</dbReference>
<dbReference type="SMART" id="SM00397">
    <property type="entry name" value="t_SNARE"/>
    <property type="match status" value="1"/>
</dbReference>
<proteinExistence type="inferred from homology"/>
<protein>
    <recommendedName>
        <fullName evidence="5">t-SNARE coiled-coil homology domain-containing protein</fullName>
    </recommendedName>
</protein>
<dbReference type="Pfam" id="PF14523">
    <property type="entry name" value="Syntaxin_2"/>
    <property type="match status" value="1"/>
</dbReference>
<keyword evidence="2" id="KW-0813">Transport</keyword>
<dbReference type="AlphaFoldDB" id="A0AAV6Y800"/>
<dbReference type="Gene3D" id="1.20.58.70">
    <property type="match status" value="1"/>
</dbReference>
<dbReference type="PROSITE" id="PS50192">
    <property type="entry name" value="T_SNARE"/>
    <property type="match status" value="1"/>
</dbReference>
<evidence type="ECO:0000313" key="7">
    <source>
        <dbReference type="Proteomes" id="UP000826271"/>
    </source>
</evidence>
<feature type="domain" description="T-SNARE coiled-coil homology" evidence="5">
    <location>
        <begin position="180"/>
        <end position="242"/>
    </location>
</feature>
<comment type="similarity">
    <text evidence="1 3">Belongs to the syntaxin family.</text>
</comment>
<dbReference type="Proteomes" id="UP000826271">
    <property type="component" value="Unassembled WGS sequence"/>
</dbReference>
<organism evidence="6 7">
    <name type="scientific">Buddleja alternifolia</name>
    <dbReference type="NCBI Taxonomy" id="168488"/>
    <lineage>
        <taxon>Eukaryota</taxon>
        <taxon>Viridiplantae</taxon>
        <taxon>Streptophyta</taxon>
        <taxon>Embryophyta</taxon>
        <taxon>Tracheophyta</taxon>
        <taxon>Spermatophyta</taxon>
        <taxon>Magnoliopsida</taxon>
        <taxon>eudicotyledons</taxon>
        <taxon>Gunneridae</taxon>
        <taxon>Pentapetalae</taxon>
        <taxon>asterids</taxon>
        <taxon>lamiids</taxon>
        <taxon>Lamiales</taxon>
        <taxon>Scrophulariaceae</taxon>
        <taxon>Buddlejeae</taxon>
        <taxon>Buddleja</taxon>
    </lineage>
</organism>
<dbReference type="InterPro" id="IPR045242">
    <property type="entry name" value="Syntaxin"/>
</dbReference>
<evidence type="ECO:0000256" key="2">
    <source>
        <dbReference type="ARBA" id="ARBA00022927"/>
    </source>
</evidence>
<dbReference type="SMART" id="SM00503">
    <property type="entry name" value="SynN"/>
    <property type="match status" value="1"/>
</dbReference>
<dbReference type="GO" id="GO:0048278">
    <property type="term" value="P:vesicle docking"/>
    <property type="evidence" value="ECO:0007669"/>
    <property type="project" value="TreeGrafter"/>
</dbReference>
<keyword evidence="2" id="KW-0653">Protein transport</keyword>
<evidence type="ECO:0000256" key="1">
    <source>
        <dbReference type="ARBA" id="ARBA00009063"/>
    </source>
</evidence>
<dbReference type="SUPFAM" id="SSF47661">
    <property type="entry name" value="t-snare proteins"/>
    <property type="match status" value="1"/>
</dbReference>
<name>A0AAV6Y800_9LAMI</name>
<dbReference type="GO" id="GO:0006886">
    <property type="term" value="P:intracellular protein transport"/>
    <property type="evidence" value="ECO:0007669"/>
    <property type="project" value="InterPro"/>
</dbReference>
<keyword evidence="4" id="KW-0812">Transmembrane</keyword>